<feature type="compositionally biased region" description="Low complexity" evidence="1">
    <location>
        <begin position="34"/>
        <end position="49"/>
    </location>
</feature>
<evidence type="ECO:0000313" key="2">
    <source>
        <dbReference type="EMBL" id="CBY24411.1"/>
    </source>
</evidence>
<organism evidence="2">
    <name type="scientific">Oikopleura dioica</name>
    <name type="common">Tunicate</name>
    <dbReference type="NCBI Taxonomy" id="34765"/>
    <lineage>
        <taxon>Eukaryota</taxon>
        <taxon>Metazoa</taxon>
        <taxon>Chordata</taxon>
        <taxon>Tunicata</taxon>
        <taxon>Appendicularia</taxon>
        <taxon>Copelata</taxon>
        <taxon>Oikopleuridae</taxon>
        <taxon>Oikopleura</taxon>
    </lineage>
</organism>
<dbReference type="AlphaFoldDB" id="E4XFF1"/>
<name>E4XFF1_OIKDI</name>
<reference evidence="2" key="1">
    <citation type="journal article" date="2010" name="Science">
        <title>Plasticity of animal genome architecture unmasked by rapid evolution of a pelagic tunicate.</title>
        <authorList>
            <person name="Denoeud F."/>
            <person name="Henriet S."/>
            <person name="Mungpakdee S."/>
            <person name="Aury J.M."/>
            <person name="Da Silva C."/>
            <person name="Brinkmann H."/>
            <person name="Mikhaleva J."/>
            <person name="Olsen L.C."/>
            <person name="Jubin C."/>
            <person name="Canestro C."/>
            <person name="Bouquet J.M."/>
            <person name="Danks G."/>
            <person name="Poulain J."/>
            <person name="Campsteijn C."/>
            <person name="Adamski M."/>
            <person name="Cross I."/>
            <person name="Yadetie F."/>
            <person name="Muffato M."/>
            <person name="Louis A."/>
            <person name="Butcher S."/>
            <person name="Tsagkogeorga G."/>
            <person name="Konrad A."/>
            <person name="Singh S."/>
            <person name="Jensen M.F."/>
            <person name="Cong E.H."/>
            <person name="Eikeseth-Otteraa H."/>
            <person name="Noel B."/>
            <person name="Anthouard V."/>
            <person name="Porcel B.M."/>
            <person name="Kachouri-Lafond R."/>
            <person name="Nishino A."/>
            <person name="Ugolini M."/>
            <person name="Chourrout P."/>
            <person name="Nishida H."/>
            <person name="Aasland R."/>
            <person name="Huzurbazar S."/>
            <person name="Westhof E."/>
            <person name="Delsuc F."/>
            <person name="Lehrach H."/>
            <person name="Reinhardt R."/>
            <person name="Weissenbach J."/>
            <person name="Roy S.W."/>
            <person name="Artiguenave F."/>
            <person name="Postlethwait J.H."/>
            <person name="Manak J.R."/>
            <person name="Thompson E.M."/>
            <person name="Jaillon O."/>
            <person name="Du Pasquier L."/>
            <person name="Boudinot P."/>
            <person name="Liberles D.A."/>
            <person name="Volff J.N."/>
            <person name="Philippe H."/>
            <person name="Lenhard B."/>
            <person name="Roest Crollius H."/>
            <person name="Wincker P."/>
            <person name="Chourrout D."/>
        </authorList>
    </citation>
    <scope>NUCLEOTIDE SEQUENCE [LARGE SCALE GENOMIC DNA]</scope>
</reference>
<proteinExistence type="predicted"/>
<accession>E4XFF1</accession>
<dbReference type="InParanoid" id="E4XFF1"/>
<keyword evidence="3" id="KW-1185">Reference proteome</keyword>
<dbReference type="EMBL" id="FN653045">
    <property type="protein sequence ID" value="CBY24411.1"/>
    <property type="molecule type" value="Genomic_DNA"/>
</dbReference>
<feature type="compositionally biased region" description="Basic and acidic residues" evidence="1">
    <location>
        <begin position="81"/>
        <end position="95"/>
    </location>
</feature>
<protein>
    <submittedName>
        <fullName evidence="2">Uncharacterized protein</fullName>
    </submittedName>
</protein>
<feature type="region of interest" description="Disordered" evidence="1">
    <location>
        <begin position="1"/>
        <end position="105"/>
    </location>
</feature>
<evidence type="ECO:0000256" key="1">
    <source>
        <dbReference type="SAM" id="MobiDB-lite"/>
    </source>
</evidence>
<dbReference type="Proteomes" id="UP000001307">
    <property type="component" value="Unassembled WGS sequence"/>
</dbReference>
<sequence length="105" mass="12131">MDWLNEQQEKNDSIPDTPSSPESVAALVIDESAHSIISSPESVSSSSSETTRRKSRQRSPSNGLQFPRPIMRDHRIKRRRTSEQNHNQKKEKLKTDWPSSRRSKF</sequence>
<evidence type="ECO:0000313" key="3">
    <source>
        <dbReference type="Proteomes" id="UP000001307"/>
    </source>
</evidence>
<gene>
    <name evidence="2" type="ORF">GSOID_T00010272001</name>
</gene>